<dbReference type="InterPro" id="IPR000700">
    <property type="entry name" value="PAS-assoc_C"/>
</dbReference>
<comment type="caution">
    <text evidence="6">The sequence shown here is derived from an EMBL/GenBank/DDBJ whole genome shotgun (WGS) entry which is preliminary data.</text>
</comment>
<proteinExistence type="predicted"/>
<reference evidence="7" key="1">
    <citation type="submission" date="2021-01" db="EMBL/GenBank/DDBJ databases">
        <title>Genome public.</title>
        <authorList>
            <person name="Liu C."/>
            <person name="Sun Q."/>
        </authorList>
    </citation>
    <scope>NUCLEOTIDE SEQUENCE [LARGE SCALE GENOMIC DNA]</scope>
    <source>
        <strain evidence="7">CGMCC 1.18722</strain>
    </source>
</reference>
<dbReference type="NCBIfam" id="TIGR00229">
    <property type="entry name" value="sensory_box"/>
    <property type="match status" value="2"/>
</dbReference>
<dbReference type="Pfam" id="PF08447">
    <property type="entry name" value="PAS_3"/>
    <property type="match status" value="1"/>
</dbReference>
<dbReference type="SMART" id="SM00086">
    <property type="entry name" value="PAC"/>
    <property type="match status" value="1"/>
</dbReference>
<dbReference type="Pfam" id="PF13426">
    <property type="entry name" value="PAS_9"/>
    <property type="match status" value="1"/>
</dbReference>
<dbReference type="SUPFAM" id="SSF55785">
    <property type="entry name" value="PYP-like sensor domain (PAS domain)"/>
    <property type="match status" value="2"/>
</dbReference>
<dbReference type="SMART" id="SM00091">
    <property type="entry name" value="PAS"/>
    <property type="match status" value="2"/>
</dbReference>
<keyword evidence="7" id="KW-1185">Reference proteome</keyword>
<keyword evidence="2 3" id="KW-0807">Transducer</keyword>
<dbReference type="Pfam" id="PF00015">
    <property type="entry name" value="MCPsignal"/>
    <property type="match status" value="1"/>
</dbReference>
<dbReference type="CDD" id="cd00130">
    <property type="entry name" value="PAS"/>
    <property type="match status" value="2"/>
</dbReference>
<accession>A0ABS1QX08</accession>
<evidence type="ECO:0000256" key="3">
    <source>
        <dbReference type="PROSITE-ProRule" id="PRU00284"/>
    </source>
</evidence>
<dbReference type="SMART" id="SM00283">
    <property type="entry name" value="MA"/>
    <property type="match status" value="1"/>
</dbReference>
<evidence type="ECO:0000259" key="5">
    <source>
        <dbReference type="PROSITE" id="PS50113"/>
    </source>
</evidence>
<evidence type="ECO:0000256" key="2">
    <source>
        <dbReference type="ARBA" id="ARBA00023224"/>
    </source>
</evidence>
<feature type="domain" description="Methyl-accepting transducer" evidence="4">
    <location>
        <begin position="268"/>
        <end position="439"/>
    </location>
</feature>
<dbReference type="InterPro" id="IPR000014">
    <property type="entry name" value="PAS"/>
</dbReference>
<dbReference type="InterPro" id="IPR001610">
    <property type="entry name" value="PAC"/>
</dbReference>
<organism evidence="6 7">
    <name type="scientific">Zobellella iuensis</name>
    <dbReference type="NCBI Taxonomy" id="2803811"/>
    <lineage>
        <taxon>Bacteria</taxon>
        <taxon>Pseudomonadati</taxon>
        <taxon>Pseudomonadota</taxon>
        <taxon>Gammaproteobacteria</taxon>
        <taxon>Aeromonadales</taxon>
        <taxon>Aeromonadaceae</taxon>
        <taxon>Zobellella</taxon>
    </lineage>
</organism>
<dbReference type="RefSeq" id="WP_202088687.1">
    <property type="nucleotide sequence ID" value="NZ_JAERTZ010000034.1"/>
</dbReference>
<dbReference type="EMBL" id="JAERTZ010000034">
    <property type="protein sequence ID" value="MBL1379407.1"/>
    <property type="molecule type" value="Genomic_DNA"/>
</dbReference>
<evidence type="ECO:0000313" key="6">
    <source>
        <dbReference type="EMBL" id="MBL1379407.1"/>
    </source>
</evidence>
<dbReference type="InterPro" id="IPR013655">
    <property type="entry name" value="PAS_fold_3"/>
</dbReference>
<dbReference type="Gene3D" id="3.30.450.20">
    <property type="entry name" value="PAS domain"/>
    <property type="match status" value="2"/>
</dbReference>
<gene>
    <name evidence="6" type="ORF">JKV55_19070</name>
</gene>
<dbReference type="PROSITE" id="PS50111">
    <property type="entry name" value="CHEMOTAXIS_TRANSDUC_2"/>
    <property type="match status" value="1"/>
</dbReference>
<sequence length="439" mass="48821">MFNNKKLQQKIDELEAELGIFHSMQQDLREEMIYFSLDQEGRLLDANDRLFESLGYGRHALLQRPLTDIIVKKSMDKPHCRHMLEAIGRGRHWHGALQLVGHNGQEVWYRTIIQPKAGSGNGKGATEMAAYSTELTRTISRSREQEDMLAALHRSSAVIEFSLDGLILNANDNFLKGMGYGLSQVTGKHHRMFCDGDEAGSDAYRHFWQRLRAGEFVSGRFRRLDSQGRVVWLEASYNPIHDEEGELYKVVKFATLITEQVNRELATAETSDIAYDISKSTDDNTLKGMEVIDATLGTMHELSRQMGNASNGIFELDSQSQRVAELVASIRGIAEQTNLLALNAAIEAARAGEQGRGFAVVADEVRKLAARTSAATEEIIQVVAENRKLTENAVALIEESMTKAQKALALANDAGEVMQAIQLGARQVVDAVSQFKQNL</sequence>
<dbReference type="PROSITE" id="PS50113">
    <property type="entry name" value="PAC"/>
    <property type="match status" value="1"/>
</dbReference>
<dbReference type="Proteomes" id="UP000638570">
    <property type="component" value="Unassembled WGS sequence"/>
</dbReference>
<evidence type="ECO:0000256" key="1">
    <source>
        <dbReference type="ARBA" id="ARBA00004370"/>
    </source>
</evidence>
<dbReference type="CDD" id="cd11386">
    <property type="entry name" value="MCP_signal"/>
    <property type="match status" value="1"/>
</dbReference>
<dbReference type="PANTHER" id="PTHR32089">
    <property type="entry name" value="METHYL-ACCEPTING CHEMOTAXIS PROTEIN MCPB"/>
    <property type="match status" value="1"/>
</dbReference>
<evidence type="ECO:0000259" key="4">
    <source>
        <dbReference type="PROSITE" id="PS50111"/>
    </source>
</evidence>
<name>A0ABS1QX08_9GAMM</name>
<protein>
    <submittedName>
        <fullName evidence="6">PAS domain S-box protein</fullName>
    </submittedName>
</protein>
<dbReference type="InterPro" id="IPR035965">
    <property type="entry name" value="PAS-like_dom_sf"/>
</dbReference>
<comment type="subcellular location">
    <subcellularLocation>
        <location evidence="1">Membrane</location>
    </subcellularLocation>
</comment>
<dbReference type="Gene3D" id="1.10.287.950">
    <property type="entry name" value="Methyl-accepting chemotaxis protein"/>
    <property type="match status" value="1"/>
</dbReference>
<evidence type="ECO:0000313" key="7">
    <source>
        <dbReference type="Proteomes" id="UP000638570"/>
    </source>
</evidence>
<dbReference type="PANTHER" id="PTHR32089:SF112">
    <property type="entry name" value="LYSOZYME-LIKE PROTEIN-RELATED"/>
    <property type="match status" value="1"/>
</dbReference>
<dbReference type="InterPro" id="IPR004089">
    <property type="entry name" value="MCPsignal_dom"/>
</dbReference>
<feature type="domain" description="PAC" evidence="5">
    <location>
        <begin position="217"/>
        <end position="269"/>
    </location>
</feature>
<dbReference type="SUPFAM" id="SSF58104">
    <property type="entry name" value="Methyl-accepting chemotaxis protein (MCP) signaling domain"/>
    <property type="match status" value="1"/>
</dbReference>